<comment type="caution">
    <text evidence="3">The sequence shown here is derived from an EMBL/GenBank/DDBJ whole genome shotgun (WGS) entry which is preliminary data.</text>
</comment>
<dbReference type="Proteomes" id="UP001501257">
    <property type="component" value="Unassembled WGS sequence"/>
</dbReference>
<gene>
    <name evidence="3" type="ORF">GCM10025778_34200</name>
</gene>
<dbReference type="EMBL" id="BAABLK010000091">
    <property type="protein sequence ID" value="GAA5228881.1"/>
    <property type="molecule type" value="Genomic_DNA"/>
</dbReference>
<evidence type="ECO:0000256" key="1">
    <source>
        <dbReference type="SAM" id="Phobius"/>
    </source>
</evidence>
<accession>A0ABP9TR85</accession>
<keyword evidence="4" id="KW-1185">Reference proteome</keyword>
<name>A0ABP9TR85_9MICC</name>
<keyword evidence="1" id="KW-0812">Transmembrane</keyword>
<organism evidence="3 4">
    <name type="scientific">Paeniglutamicibacter antarcticus</name>
    <dbReference type="NCBI Taxonomy" id="494023"/>
    <lineage>
        <taxon>Bacteria</taxon>
        <taxon>Bacillati</taxon>
        <taxon>Actinomycetota</taxon>
        <taxon>Actinomycetes</taxon>
        <taxon>Micrococcales</taxon>
        <taxon>Micrococcaceae</taxon>
        <taxon>Paeniglutamicibacter</taxon>
    </lineage>
</organism>
<keyword evidence="1" id="KW-1133">Transmembrane helix</keyword>
<keyword evidence="1" id="KW-0472">Membrane</keyword>
<proteinExistence type="predicted"/>
<feature type="transmembrane region" description="Helical" evidence="1">
    <location>
        <begin position="87"/>
        <end position="108"/>
    </location>
</feature>
<dbReference type="InterPro" id="IPR025295">
    <property type="entry name" value="eCIS_core_dom"/>
</dbReference>
<protein>
    <recommendedName>
        <fullName evidence="2">eCIS core domain-containing protein</fullName>
    </recommendedName>
</protein>
<evidence type="ECO:0000313" key="3">
    <source>
        <dbReference type="EMBL" id="GAA5228881.1"/>
    </source>
</evidence>
<reference evidence="4" key="1">
    <citation type="journal article" date="2019" name="Int. J. Syst. Evol. Microbiol.">
        <title>The Global Catalogue of Microorganisms (GCM) 10K type strain sequencing project: providing services to taxonomists for standard genome sequencing and annotation.</title>
        <authorList>
            <consortium name="The Broad Institute Genomics Platform"/>
            <consortium name="The Broad Institute Genome Sequencing Center for Infectious Disease"/>
            <person name="Wu L."/>
            <person name="Ma J."/>
        </authorList>
    </citation>
    <scope>NUCLEOTIDE SEQUENCE [LARGE SCALE GENOMIC DNA]</scope>
    <source>
        <strain evidence="4">JCM 18952</strain>
    </source>
</reference>
<feature type="domain" description="eCIS core" evidence="2">
    <location>
        <begin position="51"/>
        <end position="87"/>
    </location>
</feature>
<dbReference type="Pfam" id="PF13699">
    <property type="entry name" value="eCIS_core"/>
    <property type="match status" value="1"/>
</dbReference>
<evidence type="ECO:0000313" key="4">
    <source>
        <dbReference type="Proteomes" id="UP001501257"/>
    </source>
</evidence>
<sequence>MDTWACTREAVNWLNLSTLAGLGLATVSRCRMVRGHRGILLARNYPLPWPKAGAFTVGNVVFLRARLSGPDSPAGLLAHEETHATQYALFLGLPFLPLYLVAAGYSWLRTSDSASMNPFERAAGLQTGGYCEFPSRPLMPVLLAGSRRVLGRIPRRSSPPPFAGGTA</sequence>
<evidence type="ECO:0000259" key="2">
    <source>
        <dbReference type="Pfam" id="PF13699"/>
    </source>
</evidence>